<dbReference type="PANTHER" id="PTHR33371">
    <property type="entry name" value="INTERMEMBRANE PHOSPHOLIPID TRANSPORT SYSTEM BINDING PROTEIN MLAD-RELATED"/>
    <property type="match status" value="1"/>
</dbReference>
<dbReference type="EMBL" id="FOET01000020">
    <property type="protein sequence ID" value="SEQ93227.1"/>
    <property type="molecule type" value="Genomic_DNA"/>
</dbReference>
<dbReference type="GO" id="GO:0005576">
    <property type="term" value="C:extracellular region"/>
    <property type="evidence" value="ECO:0007669"/>
    <property type="project" value="TreeGrafter"/>
</dbReference>
<dbReference type="PANTHER" id="PTHR33371:SF17">
    <property type="entry name" value="MCE-FAMILY PROTEIN MCE1B"/>
    <property type="match status" value="1"/>
</dbReference>
<feature type="domain" description="Mce/MlaD" evidence="2">
    <location>
        <begin position="40"/>
        <end position="139"/>
    </location>
</feature>
<sequence>MNSRSVTAPLVKFGLFTVVTVLATTVLAATIVTISFTPEDTYRAVFSDVTSLEEGDDIRVAGVRVGEVESIRIRQEGTGDGRGGESGEADESGKGGKGTRTLAEVVFTVSRDRPLLTSTRAVIRYRNLVGQRYIALTEGAGDGRRLPPGGLIPLKRTQPALDLNVLLNGFKPLFAALSPEDVNKLATEIIRTFQGEGGTVRSLLAHTASLTTTLADRDELIGSVIDNLNSVLDTLDERSTRFSGLLVQLRRVVSGLSGDRKAIGESLTGINDLTAATTGLIDESRPPLRTDIAELGELAGTLKDNEKTVEGVLKRLPNKLDKLTATATYGSWFNFYLCDFDGRIVLPETAEAVTPRFRVEQGRCRP</sequence>
<feature type="region of interest" description="Disordered" evidence="1">
    <location>
        <begin position="72"/>
        <end position="98"/>
    </location>
</feature>
<dbReference type="InterPro" id="IPR003399">
    <property type="entry name" value="Mce/MlaD"/>
</dbReference>
<dbReference type="Pfam" id="PF11887">
    <property type="entry name" value="Mce4_CUP1"/>
    <property type="match status" value="1"/>
</dbReference>
<dbReference type="RefSeq" id="WP_093663112.1">
    <property type="nucleotide sequence ID" value="NZ_FOET01000020.1"/>
</dbReference>
<feature type="domain" description="Mammalian cell entry C-terminal" evidence="3">
    <location>
        <begin position="143"/>
        <end position="351"/>
    </location>
</feature>
<dbReference type="InterPro" id="IPR052336">
    <property type="entry name" value="MlaD_Phospholipid_Transporter"/>
</dbReference>
<protein>
    <submittedName>
        <fullName evidence="4">Phospholipid/cholesterol/gamma-HCH transport system substrate-binding protein</fullName>
    </submittedName>
</protein>
<gene>
    <name evidence="4" type="ORF">SAMN05216481_12082</name>
</gene>
<dbReference type="Pfam" id="PF02470">
    <property type="entry name" value="MlaD"/>
    <property type="match status" value="1"/>
</dbReference>
<keyword evidence="5" id="KW-1185">Reference proteome</keyword>
<accession>A0A1H9K2M5</accession>
<proteinExistence type="predicted"/>
<dbReference type="STRING" id="403935.SAMN05216481_12082"/>
<feature type="compositionally biased region" description="Basic and acidic residues" evidence="1">
    <location>
        <begin position="72"/>
        <end position="85"/>
    </location>
</feature>
<evidence type="ECO:0000313" key="5">
    <source>
        <dbReference type="Proteomes" id="UP000199055"/>
    </source>
</evidence>
<dbReference type="Proteomes" id="UP000199055">
    <property type="component" value="Unassembled WGS sequence"/>
</dbReference>
<evidence type="ECO:0000259" key="3">
    <source>
        <dbReference type="Pfam" id="PF11887"/>
    </source>
</evidence>
<evidence type="ECO:0000313" key="4">
    <source>
        <dbReference type="EMBL" id="SEQ93227.1"/>
    </source>
</evidence>
<dbReference type="GO" id="GO:0051701">
    <property type="term" value="P:biological process involved in interaction with host"/>
    <property type="evidence" value="ECO:0007669"/>
    <property type="project" value="TreeGrafter"/>
</dbReference>
<name>A0A1H9K2M5_9ACTN</name>
<dbReference type="AlphaFoldDB" id="A0A1H9K2M5"/>
<evidence type="ECO:0000259" key="2">
    <source>
        <dbReference type="Pfam" id="PF02470"/>
    </source>
</evidence>
<dbReference type="InterPro" id="IPR005693">
    <property type="entry name" value="Mce"/>
</dbReference>
<reference evidence="4 5" key="1">
    <citation type="submission" date="2016-10" db="EMBL/GenBank/DDBJ databases">
        <authorList>
            <person name="de Groot N.N."/>
        </authorList>
    </citation>
    <scope>NUCLEOTIDE SEQUENCE [LARGE SCALE GENOMIC DNA]</scope>
    <source>
        <strain evidence="4 5">CGMCC 4.3519</strain>
    </source>
</reference>
<dbReference type="NCBIfam" id="TIGR00996">
    <property type="entry name" value="Mtu_fam_mce"/>
    <property type="match status" value="1"/>
</dbReference>
<organism evidence="4 5">
    <name type="scientific">Streptomyces radiopugnans</name>
    <dbReference type="NCBI Taxonomy" id="403935"/>
    <lineage>
        <taxon>Bacteria</taxon>
        <taxon>Bacillati</taxon>
        <taxon>Actinomycetota</taxon>
        <taxon>Actinomycetes</taxon>
        <taxon>Kitasatosporales</taxon>
        <taxon>Streptomycetaceae</taxon>
        <taxon>Streptomyces</taxon>
    </lineage>
</organism>
<dbReference type="InterPro" id="IPR024516">
    <property type="entry name" value="Mce_C"/>
</dbReference>
<evidence type="ECO:0000256" key="1">
    <source>
        <dbReference type="SAM" id="MobiDB-lite"/>
    </source>
</evidence>